<gene>
    <name evidence="3" type="ORF">FJR47_02110</name>
</gene>
<dbReference type="InterPro" id="IPR051099">
    <property type="entry name" value="AGR/TXD"/>
</dbReference>
<name>A0AAJ4A2M0_9BACT</name>
<organism evidence="3 4">
    <name type="scientific">Sulfurimonas xiamenensis</name>
    <dbReference type="NCBI Taxonomy" id="2590021"/>
    <lineage>
        <taxon>Bacteria</taxon>
        <taxon>Pseudomonadati</taxon>
        <taxon>Campylobacterota</taxon>
        <taxon>Epsilonproteobacteria</taxon>
        <taxon>Campylobacterales</taxon>
        <taxon>Sulfurimonadaceae</taxon>
        <taxon>Sulfurimonas</taxon>
    </lineage>
</organism>
<dbReference type="SUPFAM" id="SSF52833">
    <property type="entry name" value="Thioredoxin-like"/>
    <property type="match status" value="1"/>
</dbReference>
<dbReference type="InterPro" id="IPR036249">
    <property type="entry name" value="Thioredoxin-like_sf"/>
</dbReference>
<sequence length="139" mass="16057">MRNIFIILVFGIVVNIFGSEINWAKDYHEGVKIAQESKKPVLFVSSRHSCKFCVILDETTFEDKRVAEELNKNFVSIISYSDENDYMPQELWQPGTPAIWFLMPDGEPMYQPLMGAIDAENFLKALSIVKEEFNKEKSK</sequence>
<keyword evidence="1" id="KW-0732">Signal</keyword>
<dbReference type="RefSeq" id="WP_152298830.1">
    <property type="nucleotide sequence ID" value="NZ_CP041166.1"/>
</dbReference>
<dbReference type="AlphaFoldDB" id="A0AAJ4A2M0"/>
<evidence type="ECO:0000313" key="4">
    <source>
        <dbReference type="Proteomes" id="UP000326061"/>
    </source>
</evidence>
<dbReference type="Proteomes" id="UP000326061">
    <property type="component" value="Chromosome"/>
</dbReference>
<dbReference type="Pfam" id="PF03190">
    <property type="entry name" value="Thioredox_DsbH"/>
    <property type="match status" value="1"/>
</dbReference>
<dbReference type="PANTHER" id="PTHR15337">
    <property type="entry name" value="ANTERIOR GRADIENT PROTEIN-RELATED"/>
    <property type="match status" value="1"/>
</dbReference>
<dbReference type="PANTHER" id="PTHR15337:SF11">
    <property type="entry name" value="THIOREDOXIN DOMAIN-CONTAINING PROTEIN"/>
    <property type="match status" value="1"/>
</dbReference>
<accession>A0AAJ4A2M0</accession>
<proteinExistence type="predicted"/>
<dbReference type="EMBL" id="CP041166">
    <property type="protein sequence ID" value="QFR42766.1"/>
    <property type="molecule type" value="Genomic_DNA"/>
</dbReference>
<dbReference type="InterPro" id="IPR004879">
    <property type="entry name" value="Ssp411-like_TRX"/>
</dbReference>
<dbReference type="KEGG" id="suln:FJR47_02110"/>
<evidence type="ECO:0000256" key="1">
    <source>
        <dbReference type="ARBA" id="ARBA00022729"/>
    </source>
</evidence>
<dbReference type="Gene3D" id="3.40.30.10">
    <property type="entry name" value="Glutaredoxin"/>
    <property type="match status" value="1"/>
</dbReference>
<evidence type="ECO:0000259" key="2">
    <source>
        <dbReference type="Pfam" id="PF03190"/>
    </source>
</evidence>
<evidence type="ECO:0000313" key="3">
    <source>
        <dbReference type="EMBL" id="QFR42766.1"/>
    </source>
</evidence>
<reference evidence="4" key="1">
    <citation type="submission" date="2019-06" db="EMBL/GenBank/DDBJ databases">
        <title>Sulfurimonas gotlandica sp. nov., a chemoautotrophic and psychrotolerant epsilonproteobacterium isolated from a pelagic redoxcline, and an emended description of the genus Sulfurimonas.</title>
        <authorList>
            <person name="Wang S."/>
            <person name="Jiang L."/>
            <person name="Shao Z."/>
        </authorList>
    </citation>
    <scope>NUCLEOTIDE SEQUENCE [LARGE SCALE GENOMIC DNA]</scope>
    <source>
        <strain evidence="4">1-1N</strain>
    </source>
</reference>
<protein>
    <submittedName>
        <fullName evidence="3">DUF255 domain-containing protein</fullName>
    </submittedName>
</protein>
<feature type="domain" description="Spermatogenesis-associated protein 20-like TRX" evidence="2">
    <location>
        <begin position="20"/>
        <end position="137"/>
    </location>
</feature>
<keyword evidence="4" id="KW-1185">Reference proteome</keyword>